<keyword evidence="1" id="KW-0813">Transport</keyword>
<organism evidence="9 10">
    <name type="scientific">Noviherbaspirillum aridicola</name>
    <dbReference type="NCBI Taxonomy" id="2849687"/>
    <lineage>
        <taxon>Bacteria</taxon>
        <taxon>Pseudomonadati</taxon>
        <taxon>Pseudomonadota</taxon>
        <taxon>Betaproteobacteria</taxon>
        <taxon>Burkholderiales</taxon>
        <taxon>Oxalobacteraceae</taxon>
        <taxon>Noviherbaspirillum</taxon>
    </lineage>
</organism>
<keyword evidence="2 6" id="KW-0349">Heme</keyword>
<dbReference type="PANTHER" id="PTHR35008:SF4">
    <property type="entry name" value="BLL4482 PROTEIN"/>
    <property type="match status" value="1"/>
</dbReference>
<evidence type="ECO:0000313" key="10">
    <source>
        <dbReference type="Proteomes" id="UP000887222"/>
    </source>
</evidence>
<evidence type="ECO:0000256" key="1">
    <source>
        <dbReference type="ARBA" id="ARBA00022448"/>
    </source>
</evidence>
<comment type="caution">
    <text evidence="9">The sequence shown here is derived from an EMBL/GenBank/DDBJ whole genome shotgun (WGS) entry which is preliminary data.</text>
</comment>
<evidence type="ECO:0000256" key="3">
    <source>
        <dbReference type="ARBA" id="ARBA00022723"/>
    </source>
</evidence>
<reference evidence="9 10" key="1">
    <citation type="journal article" date="2022" name="Int. J. Syst. Evol. Microbiol.">
        <title>Noviherbaspirillum aridicola sp. nov., isolated from an arid soil in Pakistan.</title>
        <authorList>
            <person name="Khan I.U."/>
            <person name="Saqib M."/>
            <person name="Amin A."/>
            <person name="Hussain F."/>
            <person name="Li L."/>
            <person name="Liu Y.H."/>
            <person name="Fang B.Z."/>
            <person name="Ahmed I."/>
            <person name="Li W.J."/>
        </authorList>
    </citation>
    <scope>NUCLEOTIDE SEQUENCE [LARGE SCALE GENOMIC DNA]</scope>
    <source>
        <strain evidence="9 10">NCCP-691</strain>
    </source>
</reference>
<dbReference type="PRINTS" id="PR00605">
    <property type="entry name" value="CYTCHROMECIC"/>
</dbReference>
<accession>A0ABQ4Q0B7</accession>
<evidence type="ECO:0000259" key="8">
    <source>
        <dbReference type="PROSITE" id="PS51007"/>
    </source>
</evidence>
<proteinExistence type="predicted"/>
<keyword evidence="4" id="KW-0249">Electron transport</keyword>
<keyword evidence="3 6" id="KW-0479">Metal-binding</keyword>
<keyword evidence="10" id="KW-1185">Reference proteome</keyword>
<feature type="domain" description="Cytochrome c" evidence="8">
    <location>
        <begin position="40"/>
        <end position="140"/>
    </location>
</feature>
<dbReference type="PANTHER" id="PTHR35008">
    <property type="entry name" value="BLL4482 PROTEIN-RELATED"/>
    <property type="match status" value="1"/>
</dbReference>
<dbReference type="Pfam" id="PF13442">
    <property type="entry name" value="Cytochrome_CBB3"/>
    <property type="match status" value="1"/>
</dbReference>
<name>A0ABQ4Q0B7_9BURK</name>
<evidence type="ECO:0000256" key="5">
    <source>
        <dbReference type="ARBA" id="ARBA00023004"/>
    </source>
</evidence>
<dbReference type="RefSeq" id="WP_220806389.1">
    <property type="nucleotide sequence ID" value="NZ_BPMK01000001.1"/>
</dbReference>
<dbReference type="SUPFAM" id="SSF46626">
    <property type="entry name" value="Cytochrome c"/>
    <property type="match status" value="1"/>
</dbReference>
<evidence type="ECO:0000256" key="7">
    <source>
        <dbReference type="SAM" id="SignalP"/>
    </source>
</evidence>
<dbReference type="InterPro" id="IPR009056">
    <property type="entry name" value="Cyt_c-like_dom"/>
</dbReference>
<evidence type="ECO:0000313" key="9">
    <source>
        <dbReference type="EMBL" id="GIZ50209.1"/>
    </source>
</evidence>
<dbReference type="InterPro" id="IPR036909">
    <property type="entry name" value="Cyt_c-like_dom_sf"/>
</dbReference>
<evidence type="ECO:0000256" key="2">
    <source>
        <dbReference type="ARBA" id="ARBA00022617"/>
    </source>
</evidence>
<dbReference type="Gene3D" id="1.10.760.10">
    <property type="entry name" value="Cytochrome c-like domain"/>
    <property type="match status" value="1"/>
</dbReference>
<keyword evidence="5 6" id="KW-0408">Iron</keyword>
<feature type="signal peptide" evidence="7">
    <location>
        <begin position="1"/>
        <end position="22"/>
    </location>
</feature>
<protein>
    <submittedName>
        <fullName evidence="9">Cytochrome</fullName>
    </submittedName>
</protein>
<sequence length="158" mass="17177">MKGKAVLAIAVALAVLAAAAFIATRESRAARGYIDPSDTQLVQRGRPLYDQYCAACHGKALEGQPEWRKRLPNGRLPAPPHDESGHTWHHPDAVLIDIVRNGLVPGRTAPDGYESDMPAYAGTLSDDDIAAVLAYIKSRWPEKALAAQKEITLQRTAR</sequence>
<keyword evidence="7" id="KW-0732">Signal</keyword>
<dbReference type="Proteomes" id="UP000887222">
    <property type="component" value="Unassembled WGS sequence"/>
</dbReference>
<dbReference type="InterPro" id="IPR008168">
    <property type="entry name" value="Cyt_C_IC"/>
</dbReference>
<feature type="chain" id="PRO_5046220740" evidence="7">
    <location>
        <begin position="23"/>
        <end position="158"/>
    </location>
</feature>
<evidence type="ECO:0000256" key="6">
    <source>
        <dbReference type="PROSITE-ProRule" id="PRU00433"/>
    </source>
</evidence>
<evidence type="ECO:0000256" key="4">
    <source>
        <dbReference type="ARBA" id="ARBA00022982"/>
    </source>
</evidence>
<dbReference type="EMBL" id="BPMK01000001">
    <property type="protein sequence ID" value="GIZ50209.1"/>
    <property type="molecule type" value="Genomic_DNA"/>
</dbReference>
<dbReference type="PROSITE" id="PS51007">
    <property type="entry name" value="CYTC"/>
    <property type="match status" value="1"/>
</dbReference>
<dbReference type="InterPro" id="IPR051459">
    <property type="entry name" value="Cytochrome_c-type_DH"/>
</dbReference>
<gene>
    <name evidence="9" type="ORF">NCCP691_02230</name>
</gene>